<evidence type="ECO:0000313" key="3">
    <source>
        <dbReference type="Proteomes" id="UP000271700"/>
    </source>
</evidence>
<name>A0A497ZNA4_9RHOB</name>
<evidence type="ECO:0000256" key="1">
    <source>
        <dbReference type="SAM" id="MobiDB-lite"/>
    </source>
</evidence>
<dbReference type="AlphaFoldDB" id="A0A497ZNA4"/>
<comment type="caution">
    <text evidence="2">The sequence shown here is derived from an EMBL/GenBank/DDBJ whole genome shotgun (WGS) entry which is preliminary data.</text>
</comment>
<organism evidence="2 3">
    <name type="scientific">Ruegeria conchae</name>
    <dbReference type="NCBI Taxonomy" id="981384"/>
    <lineage>
        <taxon>Bacteria</taxon>
        <taxon>Pseudomonadati</taxon>
        <taxon>Pseudomonadota</taxon>
        <taxon>Alphaproteobacteria</taxon>
        <taxon>Rhodobacterales</taxon>
        <taxon>Roseobacteraceae</taxon>
        <taxon>Ruegeria</taxon>
    </lineage>
</organism>
<dbReference type="EMBL" id="RCCT01000003">
    <property type="protein sequence ID" value="RLK07284.1"/>
    <property type="molecule type" value="Genomic_DNA"/>
</dbReference>
<feature type="compositionally biased region" description="Polar residues" evidence="1">
    <location>
        <begin position="1"/>
        <end position="12"/>
    </location>
</feature>
<reference evidence="2 3" key="1">
    <citation type="submission" date="2018-10" db="EMBL/GenBank/DDBJ databases">
        <title>Genomic Encyclopedia of Archaeal and Bacterial Type Strains, Phase II (KMG-II): from individual species to whole genera.</title>
        <authorList>
            <person name="Goeker M."/>
        </authorList>
    </citation>
    <scope>NUCLEOTIDE SEQUENCE [LARGE SCALE GENOMIC DNA]</scope>
    <source>
        <strain evidence="2 3">DSM 29317</strain>
    </source>
</reference>
<keyword evidence="3" id="KW-1185">Reference proteome</keyword>
<feature type="region of interest" description="Disordered" evidence="1">
    <location>
        <begin position="1"/>
        <end position="26"/>
    </location>
</feature>
<protein>
    <submittedName>
        <fullName evidence="2">Uncharacterized protein</fullName>
    </submittedName>
</protein>
<proteinExistence type="predicted"/>
<dbReference type="RefSeq" id="WP_010442277.1">
    <property type="nucleotide sequence ID" value="NZ_AEYW01000014.1"/>
</dbReference>
<sequence length="62" mass="6830">MTPEQTNVTEKMTSVKAACDKAPAGPRKDRALEHYQAAEKAHAAKNYDETNRELDAAAEEII</sequence>
<dbReference type="STRING" id="981384.GCA_000192475_01414"/>
<accession>A0A497ZNA4</accession>
<evidence type="ECO:0000313" key="2">
    <source>
        <dbReference type="EMBL" id="RLK07284.1"/>
    </source>
</evidence>
<dbReference type="OrthoDB" id="7632358at2"/>
<gene>
    <name evidence="2" type="ORF">CLV75_2400</name>
</gene>
<dbReference type="Proteomes" id="UP000271700">
    <property type="component" value="Unassembled WGS sequence"/>
</dbReference>